<feature type="transmembrane region" description="Helical" evidence="1">
    <location>
        <begin position="208"/>
        <end position="226"/>
    </location>
</feature>
<feature type="transmembrane region" description="Helical" evidence="1">
    <location>
        <begin position="29"/>
        <end position="53"/>
    </location>
</feature>
<evidence type="ECO:0000313" key="3">
    <source>
        <dbReference type="Proteomes" id="UP000632125"/>
    </source>
</evidence>
<proteinExistence type="predicted"/>
<evidence type="ECO:0000313" key="2">
    <source>
        <dbReference type="EMBL" id="MBD2872005.1"/>
    </source>
</evidence>
<dbReference type="AlphaFoldDB" id="A0A927CUW8"/>
<accession>A0A927CUW8</accession>
<feature type="transmembrane region" description="Helical" evidence="1">
    <location>
        <begin position="155"/>
        <end position="175"/>
    </location>
</feature>
<organism evidence="2 3">
    <name type="scientific">Paenibacillus arenilitoris</name>
    <dbReference type="NCBI Taxonomy" id="2772299"/>
    <lineage>
        <taxon>Bacteria</taxon>
        <taxon>Bacillati</taxon>
        <taxon>Bacillota</taxon>
        <taxon>Bacilli</taxon>
        <taxon>Bacillales</taxon>
        <taxon>Paenibacillaceae</taxon>
        <taxon>Paenibacillus</taxon>
    </lineage>
</organism>
<dbReference type="RefSeq" id="WP_190866308.1">
    <property type="nucleotide sequence ID" value="NZ_JACXIY010000039.1"/>
</dbReference>
<sequence>MTTNHQTAVLKGSEHPLTDRRAAITAANLIRCAGLSAILAGILFIVIQMIHPIDTLSAVVTDRWVIVHILSVAMTLFGLLGVTGIYARQTEQAGWLGLAGYLLFSLFFALTMAFQFAEAFISPVLASEAPQFVEGFLGIVSGTVSESNIGDLDTVYSITGVMYLLGGLLFGIATLRAGILSRWAAGMLAFGTVLPLLLSSLVHHPYDRVLAVPVGLSLAWLGYSIWSERREKA</sequence>
<comment type="caution">
    <text evidence="2">The sequence shown here is derived from an EMBL/GenBank/DDBJ whole genome shotgun (WGS) entry which is preliminary data.</text>
</comment>
<name>A0A927CUW8_9BACL</name>
<protein>
    <recommendedName>
        <fullName evidence="4">DUF4386 family protein</fullName>
    </recommendedName>
</protein>
<evidence type="ECO:0008006" key="4">
    <source>
        <dbReference type="Google" id="ProtNLM"/>
    </source>
</evidence>
<reference evidence="2" key="1">
    <citation type="submission" date="2020-09" db="EMBL/GenBank/DDBJ databases">
        <title>A novel bacterium of genus Paenibacillus, isolated from South China Sea.</title>
        <authorList>
            <person name="Huang H."/>
            <person name="Mo K."/>
            <person name="Hu Y."/>
        </authorList>
    </citation>
    <scope>NUCLEOTIDE SEQUENCE</scope>
    <source>
        <strain evidence="2">IB182493</strain>
    </source>
</reference>
<feature type="transmembrane region" description="Helical" evidence="1">
    <location>
        <begin position="65"/>
        <end position="86"/>
    </location>
</feature>
<evidence type="ECO:0000256" key="1">
    <source>
        <dbReference type="SAM" id="Phobius"/>
    </source>
</evidence>
<dbReference type="EMBL" id="JACXIY010000039">
    <property type="protein sequence ID" value="MBD2872005.1"/>
    <property type="molecule type" value="Genomic_DNA"/>
</dbReference>
<feature type="transmembrane region" description="Helical" evidence="1">
    <location>
        <begin position="182"/>
        <end position="202"/>
    </location>
</feature>
<feature type="transmembrane region" description="Helical" evidence="1">
    <location>
        <begin position="98"/>
        <end position="117"/>
    </location>
</feature>
<keyword evidence="1" id="KW-1133">Transmembrane helix</keyword>
<keyword evidence="3" id="KW-1185">Reference proteome</keyword>
<dbReference type="Proteomes" id="UP000632125">
    <property type="component" value="Unassembled WGS sequence"/>
</dbReference>
<keyword evidence="1" id="KW-0472">Membrane</keyword>
<keyword evidence="1" id="KW-0812">Transmembrane</keyword>
<gene>
    <name evidence="2" type="ORF">IDH41_25830</name>
</gene>